<dbReference type="Proteomes" id="UP000322234">
    <property type="component" value="Unassembled WGS sequence"/>
</dbReference>
<dbReference type="AlphaFoldDB" id="A0A6B0RLT5"/>
<keyword evidence="1" id="KW-0175">Coiled coil</keyword>
<accession>A0A6B0RLT5</accession>
<sequence length="211" mass="24705">MAVLQEIHQQKLAEISGRHRKQLKDYEEMIHDKQKAIQVLATEKVASTKKIKGLEIRVKYLKKKLSSVEKEMDALVREQDQINETNKRFKKGELKPSTKKHSDAVTEKEKVRPQRTSLEEASRQQEPLSDAENEMMRLSSLKQNKNLIEENLKFQKRAQVLEKENSLLNREKELQLSLVRLSNEYEPIKSSTIGHTNLEKNSMRALLKRNY</sequence>
<evidence type="ECO:0000256" key="1">
    <source>
        <dbReference type="SAM" id="Coils"/>
    </source>
</evidence>
<reference evidence="3" key="1">
    <citation type="submission" date="2019-10" db="EMBL/GenBank/DDBJ databases">
        <title>The sequence and de novo assembly of the wild yak genome.</title>
        <authorList>
            <person name="Liu Y."/>
        </authorList>
    </citation>
    <scope>NUCLEOTIDE SEQUENCE [LARGE SCALE GENOMIC DNA]</scope>
    <source>
        <strain evidence="3">WY2019</strain>
    </source>
</reference>
<name>A0A6B0RLT5_9CETA</name>
<feature type="compositionally biased region" description="Basic and acidic residues" evidence="2">
    <location>
        <begin position="87"/>
        <end position="123"/>
    </location>
</feature>
<proteinExistence type="predicted"/>
<gene>
    <name evidence="3" type="ORF">E5288_WYG013943</name>
</gene>
<protein>
    <submittedName>
        <fullName evidence="3">Uncharacterized protein</fullName>
    </submittedName>
</protein>
<evidence type="ECO:0000313" key="3">
    <source>
        <dbReference type="EMBL" id="MXQ89981.1"/>
    </source>
</evidence>
<comment type="caution">
    <text evidence="3">The sequence shown here is derived from an EMBL/GenBank/DDBJ whole genome shotgun (WGS) entry which is preliminary data.</text>
</comment>
<evidence type="ECO:0000313" key="4">
    <source>
        <dbReference type="Proteomes" id="UP000322234"/>
    </source>
</evidence>
<evidence type="ECO:0000256" key="2">
    <source>
        <dbReference type="SAM" id="MobiDB-lite"/>
    </source>
</evidence>
<dbReference type="EMBL" id="VBQZ03000060">
    <property type="protein sequence ID" value="MXQ89981.1"/>
    <property type="molecule type" value="Genomic_DNA"/>
</dbReference>
<feature type="coiled-coil region" evidence="1">
    <location>
        <begin position="131"/>
        <end position="171"/>
    </location>
</feature>
<organism evidence="3 4">
    <name type="scientific">Bos mutus</name>
    <name type="common">wild yak</name>
    <dbReference type="NCBI Taxonomy" id="72004"/>
    <lineage>
        <taxon>Eukaryota</taxon>
        <taxon>Metazoa</taxon>
        <taxon>Chordata</taxon>
        <taxon>Craniata</taxon>
        <taxon>Vertebrata</taxon>
        <taxon>Euteleostomi</taxon>
        <taxon>Mammalia</taxon>
        <taxon>Eutheria</taxon>
        <taxon>Laurasiatheria</taxon>
        <taxon>Artiodactyla</taxon>
        <taxon>Ruminantia</taxon>
        <taxon>Pecora</taxon>
        <taxon>Bovidae</taxon>
        <taxon>Bovinae</taxon>
        <taxon>Bos</taxon>
    </lineage>
</organism>
<keyword evidence="4" id="KW-1185">Reference proteome</keyword>
<feature type="region of interest" description="Disordered" evidence="2">
    <location>
        <begin position="87"/>
        <end position="130"/>
    </location>
</feature>